<proteinExistence type="predicted"/>
<dbReference type="AlphaFoldDB" id="A0A8T1VKU2"/>
<gene>
    <name evidence="1" type="ORF">PHYPSEUDO_007861</name>
</gene>
<evidence type="ECO:0000313" key="1">
    <source>
        <dbReference type="EMBL" id="KAG7380014.1"/>
    </source>
</evidence>
<evidence type="ECO:0000313" key="2">
    <source>
        <dbReference type="Proteomes" id="UP000694044"/>
    </source>
</evidence>
<name>A0A8T1VKU2_9STRA</name>
<dbReference type="EMBL" id="JAGDFM010000316">
    <property type="protein sequence ID" value="KAG7380014.1"/>
    <property type="molecule type" value="Genomic_DNA"/>
</dbReference>
<accession>A0A8T1VKU2</accession>
<dbReference type="Proteomes" id="UP000694044">
    <property type="component" value="Unassembled WGS sequence"/>
</dbReference>
<sequence length="127" mass="14107">MHKGAHAQIQQDDMHLCVLADVVSGLHPQPRQATFVERDAFTFRGDGSSGIRMPCAPELVAPDDAEAKAKEEDRLVISRIGWTTQCGRRSVSGLFFEVKTRRHEPPVIFDVEGVQLVNKQRALCVVV</sequence>
<keyword evidence="2" id="KW-1185">Reference proteome</keyword>
<reference evidence="1" key="1">
    <citation type="submission" date="2021-02" db="EMBL/GenBank/DDBJ databases">
        <authorList>
            <person name="Palmer J.M."/>
        </authorList>
    </citation>
    <scope>NUCLEOTIDE SEQUENCE</scope>
    <source>
        <strain evidence="1">SCRP734</strain>
    </source>
</reference>
<comment type="caution">
    <text evidence="1">The sequence shown here is derived from an EMBL/GenBank/DDBJ whole genome shotgun (WGS) entry which is preliminary data.</text>
</comment>
<protein>
    <submittedName>
        <fullName evidence="1">Uncharacterized protein</fullName>
    </submittedName>
</protein>
<organism evidence="1 2">
    <name type="scientific">Phytophthora pseudosyringae</name>
    <dbReference type="NCBI Taxonomy" id="221518"/>
    <lineage>
        <taxon>Eukaryota</taxon>
        <taxon>Sar</taxon>
        <taxon>Stramenopiles</taxon>
        <taxon>Oomycota</taxon>
        <taxon>Peronosporomycetes</taxon>
        <taxon>Peronosporales</taxon>
        <taxon>Peronosporaceae</taxon>
        <taxon>Phytophthora</taxon>
    </lineage>
</organism>